<dbReference type="Gene3D" id="2.60.120.200">
    <property type="match status" value="1"/>
</dbReference>
<dbReference type="Proteomes" id="UP000056750">
    <property type="component" value="Chromosome"/>
</dbReference>
<feature type="domain" description="F5/8 type C" evidence="1">
    <location>
        <begin position="49"/>
        <end position="192"/>
    </location>
</feature>
<gene>
    <name evidence="2" type="ORF">AVL57_17560</name>
</gene>
<proteinExistence type="predicted"/>
<reference evidence="2 3" key="1">
    <citation type="submission" date="2015-12" db="EMBL/GenBank/DDBJ databases">
        <title>Intraspecies pangenome expansion in the marine bacterium Alteromonas.</title>
        <authorList>
            <person name="Lopez-Perez M."/>
            <person name="Rodriguez-Valera F."/>
        </authorList>
    </citation>
    <scope>NUCLEOTIDE SEQUENCE [LARGE SCALE GENOMIC DNA]</scope>
    <source>
        <strain evidence="2 3">LMG 21861</strain>
    </source>
</reference>
<dbReference type="Gene3D" id="2.60.120.260">
    <property type="entry name" value="Galactose-binding domain-like"/>
    <property type="match status" value="1"/>
</dbReference>
<sequence length="487" mass="52544">MLSQKALTNQSYLSVFTSSLLVPLLLTGCGGGGSSGSTSPVTTPTPPAVETPVTEVCANKIHTIVSATDDGSSATEFSPANAIDGNTASISRWSSDGVDKALTLDLGTTETVGALTIKWFEGAERVASFSVETSIDQNTWVTVLTQAESKGNQSGFELVNVDSSQARYVRIIGLGNSENTNNGIVEVQVHHCEDATGLFTDVLPNEVGIELVDWYLSVPTDEDDSGTSDSISETELAGGYSNSEYFYASGDNGIVMRSPSYGFKTSTNTNYVRVELREMLRRGDRAISTQGVNKNNWVFGSASAVGQADAGGIDGDLRVTLAVNDVTTTGENYQIGRLVIGQIHANDDEPIRLYYRKLPGNELGSVYFAHESRVEDSEGDNIETYVELIGSRSNSASNPVDGIALNEKFSYHINVNVNLLTVTISREGKADVSAHYDMSESKYDEDGQYHYFKVGVYHLNNSSDPDEFAQATFYEIKNSHTGYVQSE</sequence>
<dbReference type="EMBL" id="CP013926">
    <property type="protein sequence ID" value="AMJ75610.1"/>
    <property type="molecule type" value="Genomic_DNA"/>
</dbReference>
<dbReference type="SUPFAM" id="SSF49785">
    <property type="entry name" value="Galactose-binding domain-like"/>
    <property type="match status" value="1"/>
</dbReference>
<dbReference type="InterPro" id="IPR008979">
    <property type="entry name" value="Galactose-bd-like_sf"/>
</dbReference>
<organism evidence="2 3">
    <name type="scientific">Alteromonas stellipolaris</name>
    <dbReference type="NCBI Taxonomy" id="233316"/>
    <lineage>
        <taxon>Bacteria</taxon>
        <taxon>Pseudomonadati</taxon>
        <taxon>Pseudomonadota</taxon>
        <taxon>Gammaproteobacteria</taxon>
        <taxon>Alteromonadales</taxon>
        <taxon>Alteromonadaceae</taxon>
        <taxon>Alteromonas/Salinimonas group</taxon>
        <taxon>Alteromonas</taxon>
    </lineage>
</organism>
<dbReference type="InterPro" id="IPR013320">
    <property type="entry name" value="ConA-like_dom_sf"/>
</dbReference>
<dbReference type="Pfam" id="PF00754">
    <property type="entry name" value="F5_F8_type_C"/>
    <property type="match status" value="1"/>
</dbReference>
<accession>A0ABN4LU54</accession>
<dbReference type="Pfam" id="PF08787">
    <property type="entry name" value="Alginate_lyase2"/>
    <property type="match status" value="1"/>
</dbReference>
<protein>
    <submittedName>
        <fullName evidence="2">Cyclic nucleotide-binding protein</fullName>
    </submittedName>
</protein>
<dbReference type="InterPro" id="IPR000421">
    <property type="entry name" value="FA58C"/>
</dbReference>
<dbReference type="RefSeq" id="WP_057789536.1">
    <property type="nucleotide sequence ID" value="NZ_CP013926.1"/>
</dbReference>
<dbReference type="PROSITE" id="PS51257">
    <property type="entry name" value="PROKAR_LIPOPROTEIN"/>
    <property type="match status" value="1"/>
</dbReference>
<keyword evidence="3" id="KW-1185">Reference proteome</keyword>
<dbReference type="PROSITE" id="PS50022">
    <property type="entry name" value="FA58C_3"/>
    <property type="match status" value="1"/>
</dbReference>
<evidence type="ECO:0000313" key="3">
    <source>
        <dbReference type="Proteomes" id="UP000056750"/>
    </source>
</evidence>
<dbReference type="SUPFAM" id="SSF49899">
    <property type="entry name" value="Concanavalin A-like lectins/glucanases"/>
    <property type="match status" value="1"/>
</dbReference>
<name>A0ABN4LU54_9ALTE</name>
<evidence type="ECO:0000259" key="1">
    <source>
        <dbReference type="PROSITE" id="PS50022"/>
    </source>
</evidence>
<dbReference type="InterPro" id="IPR014895">
    <property type="entry name" value="Alginate_lyase_2"/>
</dbReference>
<evidence type="ECO:0000313" key="2">
    <source>
        <dbReference type="EMBL" id="AMJ75610.1"/>
    </source>
</evidence>